<dbReference type="OrthoDB" id="249627at2"/>
<dbReference type="SMART" id="SM00342">
    <property type="entry name" value="HTH_ARAC"/>
    <property type="match status" value="1"/>
</dbReference>
<dbReference type="InterPro" id="IPR018062">
    <property type="entry name" value="HTH_AraC-typ_CS"/>
</dbReference>
<protein>
    <submittedName>
        <fullName evidence="5">AraC family transcriptional regulator</fullName>
    </submittedName>
</protein>
<dbReference type="InterPro" id="IPR037923">
    <property type="entry name" value="HTH-like"/>
</dbReference>
<reference evidence="5 6" key="1">
    <citation type="submission" date="2015-10" db="EMBL/GenBank/DDBJ databases">
        <title>Erysipelothrix larvae sp. LV19 isolated from the larval gut of the rhinoceros beetle, Trypoxylus dichotomus.</title>
        <authorList>
            <person name="Lim S."/>
            <person name="Kim B.-C."/>
        </authorList>
    </citation>
    <scope>NUCLEOTIDE SEQUENCE [LARGE SCALE GENOMIC DNA]</scope>
    <source>
        <strain evidence="5 6">LV19</strain>
    </source>
</reference>
<dbReference type="PANTHER" id="PTHR43280">
    <property type="entry name" value="ARAC-FAMILY TRANSCRIPTIONAL REGULATOR"/>
    <property type="match status" value="1"/>
</dbReference>
<dbReference type="PRINTS" id="PR00032">
    <property type="entry name" value="HTHARAC"/>
</dbReference>
<dbReference type="STRING" id="1514105.AOC36_07315"/>
<dbReference type="PROSITE" id="PS01124">
    <property type="entry name" value="HTH_ARAC_FAMILY_2"/>
    <property type="match status" value="1"/>
</dbReference>
<dbReference type="Gene3D" id="1.10.10.60">
    <property type="entry name" value="Homeodomain-like"/>
    <property type="match status" value="2"/>
</dbReference>
<name>A0A109UH62_9FIRM</name>
<dbReference type="InterPro" id="IPR003313">
    <property type="entry name" value="AraC-bd"/>
</dbReference>
<dbReference type="PROSITE" id="PS00041">
    <property type="entry name" value="HTH_ARAC_FAMILY_1"/>
    <property type="match status" value="1"/>
</dbReference>
<evidence type="ECO:0000256" key="2">
    <source>
        <dbReference type="ARBA" id="ARBA00023125"/>
    </source>
</evidence>
<gene>
    <name evidence="5" type="ORF">AOC36_07315</name>
</gene>
<sequence>MYLKTTSPQFLQYGLVSDAPSDFSVKRNAYEGKQSDTLRSNSHPVSFQVIEGIAVLIIETPDASLHEFVIHRRAILDANIPYTIIALTQSVLVEESVQTDAPYQEIVKKAGRLIEHKPIQPQFYISDIFSYYYSVKGQKYHFDGESHYYWEITYVDTGELIIELDGIEYKLNNQDLMIYLPGQFHKQRIAESKTCSYFTIMFDMNGPIGLFDQLKNQVIQCTQQMYALINQFIRQSNLLETDELPFTRDLMMSYLQELIILMMQSKSDHELLTITNINPAQNKFENEMVDEITNYILKEIYSPITVEDICDNFGVSRSTLQSLFKKHLGVPPKQYINDMKMRKAQQIILQENVPITEVSLRLGFSSIHYFSRKFKKEFGLSPSEFAQSVYQTSHDA</sequence>
<feature type="domain" description="HTH araC/xylS-type" evidence="4">
    <location>
        <begin position="290"/>
        <end position="388"/>
    </location>
</feature>
<evidence type="ECO:0000259" key="4">
    <source>
        <dbReference type="PROSITE" id="PS01124"/>
    </source>
</evidence>
<dbReference type="PANTHER" id="PTHR43280:SF2">
    <property type="entry name" value="HTH-TYPE TRANSCRIPTIONAL REGULATOR EXSA"/>
    <property type="match status" value="1"/>
</dbReference>
<dbReference type="Proteomes" id="UP000063781">
    <property type="component" value="Chromosome"/>
</dbReference>
<accession>A0A109UH62</accession>
<dbReference type="Pfam" id="PF02311">
    <property type="entry name" value="AraC_binding"/>
    <property type="match status" value="1"/>
</dbReference>
<evidence type="ECO:0000256" key="3">
    <source>
        <dbReference type="ARBA" id="ARBA00023163"/>
    </source>
</evidence>
<dbReference type="AlphaFoldDB" id="A0A109UH62"/>
<dbReference type="Pfam" id="PF12833">
    <property type="entry name" value="HTH_18"/>
    <property type="match status" value="1"/>
</dbReference>
<dbReference type="GO" id="GO:0003700">
    <property type="term" value="F:DNA-binding transcription factor activity"/>
    <property type="evidence" value="ECO:0007669"/>
    <property type="project" value="InterPro"/>
</dbReference>
<keyword evidence="3" id="KW-0804">Transcription</keyword>
<keyword evidence="2" id="KW-0238">DNA-binding</keyword>
<dbReference type="SUPFAM" id="SSF46689">
    <property type="entry name" value="Homeodomain-like"/>
    <property type="match status" value="2"/>
</dbReference>
<keyword evidence="1" id="KW-0805">Transcription regulation</keyword>
<dbReference type="RefSeq" id="WP_067632919.1">
    <property type="nucleotide sequence ID" value="NZ_CP013213.1"/>
</dbReference>
<dbReference type="EMBL" id="CP013213">
    <property type="protein sequence ID" value="AMC93797.1"/>
    <property type="molecule type" value="Genomic_DNA"/>
</dbReference>
<dbReference type="InterPro" id="IPR009057">
    <property type="entry name" value="Homeodomain-like_sf"/>
</dbReference>
<evidence type="ECO:0000256" key="1">
    <source>
        <dbReference type="ARBA" id="ARBA00023015"/>
    </source>
</evidence>
<evidence type="ECO:0000313" key="5">
    <source>
        <dbReference type="EMBL" id="AMC93797.1"/>
    </source>
</evidence>
<keyword evidence="6" id="KW-1185">Reference proteome</keyword>
<dbReference type="InterPro" id="IPR020449">
    <property type="entry name" value="Tscrpt_reg_AraC-type_HTH"/>
</dbReference>
<proteinExistence type="predicted"/>
<evidence type="ECO:0000313" key="6">
    <source>
        <dbReference type="Proteomes" id="UP000063781"/>
    </source>
</evidence>
<dbReference type="GO" id="GO:0043565">
    <property type="term" value="F:sequence-specific DNA binding"/>
    <property type="evidence" value="ECO:0007669"/>
    <property type="project" value="InterPro"/>
</dbReference>
<dbReference type="KEGG" id="erl:AOC36_07315"/>
<dbReference type="InterPro" id="IPR018060">
    <property type="entry name" value="HTH_AraC"/>
</dbReference>
<dbReference type="SUPFAM" id="SSF51215">
    <property type="entry name" value="Regulatory protein AraC"/>
    <property type="match status" value="1"/>
</dbReference>
<organism evidence="5 6">
    <name type="scientific">Erysipelothrix larvae</name>
    <dbReference type="NCBI Taxonomy" id="1514105"/>
    <lineage>
        <taxon>Bacteria</taxon>
        <taxon>Bacillati</taxon>
        <taxon>Bacillota</taxon>
        <taxon>Erysipelotrichia</taxon>
        <taxon>Erysipelotrichales</taxon>
        <taxon>Erysipelotrichaceae</taxon>
        <taxon>Erysipelothrix</taxon>
    </lineage>
</organism>